<dbReference type="STRING" id="795359.TOPB45_0542"/>
<dbReference type="OrthoDB" id="9810140at2"/>
<name>F8C4E0_THEGP</name>
<dbReference type="HOGENOM" id="CLU_045945_4_2_0"/>
<dbReference type="SUPFAM" id="SSF46955">
    <property type="entry name" value="Putative DNA-binding domain"/>
    <property type="match status" value="1"/>
</dbReference>
<organism evidence="2 3">
    <name type="scientific">Thermodesulfobacterium geofontis (strain OPF15)</name>
    <dbReference type="NCBI Taxonomy" id="795359"/>
    <lineage>
        <taxon>Bacteria</taxon>
        <taxon>Pseudomonadati</taxon>
        <taxon>Thermodesulfobacteriota</taxon>
        <taxon>Thermodesulfobacteria</taxon>
        <taxon>Thermodesulfobacteriales</taxon>
        <taxon>Thermodesulfobacteriaceae</taxon>
        <taxon>Thermodesulfobacterium</taxon>
    </lineage>
</organism>
<dbReference type="AlphaFoldDB" id="F8C4E0"/>
<evidence type="ECO:0000259" key="1">
    <source>
        <dbReference type="SMART" id="SM00422"/>
    </source>
</evidence>
<dbReference type="Gene3D" id="1.10.1660.10">
    <property type="match status" value="1"/>
</dbReference>
<dbReference type="Proteomes" id="UP000006583">
    <property type="component" value="Chromosome"/>
</dbReference>
<gene>
    <name evidence="2" type="ordered locus">TOPB45_0542</name>
</gene>
<dbReference type="InterPro" id="IPR000551">
    <property type="entry name" value="MerR-type_HTH_dom"/>
</dbReference>
<protein>
    <submittedName>
        <fullName evidence="2">Regulatory protein MerR</fullName>
    </submittedName>
</protein>
<reference evidence="2 3" key="1">
    <citation type="journal article" date="2013" name="Genome Announc.">
        <title>Complete genome sequence of the hyperthermophilic sulfate-reducing bacterium Thermodesulfobacterium geofontis OPF15T.</title>
        <authorList>
            <person name="Elkins J.G."/>
            <person name="Hamilton-Brehm S.D."/>
            <person name="Lucas S."/>
            <person name="Han J."/>
            <person name="Lapidus A."/>
            <person name="Cheng J.F."/>
            <person name="Goodwin L.A."/>
            <person name="Pitluck S."/>
            <person name="Peters L."/>
            <person name="Mikhailova N."/>
            <person name="Davenport K.W."/>
            <person name="Detter J.C."/>
            <person name="Han C.S."/>
            <person name="Tapia R."/>
            <person name="Land M.L."/>
            <person name="Hauser L."/>
            <person name="Kyrpides N.C."/>
            <person name="Ivanova N.N."/>
            <person name="Pagani I."/>
            <person name="Bruce D."/>
            <person name="Woyke T."/>
            <person name="Cottingham R.W."/>
        </authorList>
    </citation>
    <scope>NUCLEOTIDE SEQUENCE [LARGE SCALE GENOMIC DNA]</scope>
    <source>
        <strain evidence="2 3">OPF15</strain>
    </source>
</reference>
<evidence type="ECO:0000313" key="2">
    <source>
        <dbReference type="EMBL" id="AEH22644.1"/>
    </source>
</evidence>
<evidence type="ECO:0000313" key="3">
    <source>
        <dbReference type="Proteomes" id="UP000006583"/>
    </source>
</evidence>
<dbReference type="GO" id="GO:0003677">
    <property type="term" value="F:DNA binding"/>
    <property type="evidence" value="ECO:0007669"/>
    <property type="project" value="InterPro"/>
</dbReference>
<dbReference type="RefSeq" id="WP_013909344.1">
    <property type="nucleotide sequence ID" value="NC_015682.1"/>
</dbReference>
<dbReference type="InterPro" id="IPR009061">
    <property type="entry name" value="DNA-bd_dom_put_sf"/>
</dbReference>
<dbReference type="PATRIC" id="fig|795359.3.peg.551"/>
<dbReference type="Pfam" id="PF13411">
    <property type="entry name" value="MerR_1"/>
    <property type="match status" value="1"/>
</dbReference>
<proteinExistence type="predicted"/>
<dbReference type="eggNOG" id="COG0789">
    <property type="taxonomic scope" value="Bacteria"/>
</dbReference>
<dbReference type="EMBL" id="CP002829">
    <property type="protein sequence ID" value="AEH22644.1"/>
    <property type="molecule type" value="Genomic_DNA"/>
</dbReference>
<keyword evidence="3" id="KW-1185">Reference proteome</keyword>
<dbReference type="KEGG" id="top:TOPB45_0542"/>
<sequence length="113" mass="13452">MKNNKEEEGLYISFSEVTKLLKVKPHILLYWEKKIPQLKPYRIANRKFYKRNQVNLLLKVKELLDEGYSLEGIRKILKKESLKASIHKVSLEGDLKKLIEVLLKELKDIYQKL</sequence>
<accession>F8C4E0</accession>
<dbReference type="GO" id="GO:0006355">
    <property type="term" value="P:regulation of DNA-templated transcription"/>
    <property type="evidence" value="ECO:0007669"/>
    <property type="project" value="InterPro"/>
</dbReference>
<feature type="domain" description="HTH merR-type" evidence="1">
    <location>
        <begin position="12"/>
        <end position="80"/>
    </location>
</feature>
<dbReference type="SMART" id="SM00422">
    <property type="entry name" value="HTH_MERR"/>
    <property type="match status" value="1"/>
</dbReference>